<evidence type="ECO:0000256" key="12">
    <source>
        <dbReference type="SAM" id="Phobius"/>
    </source>
</evidence>
<dbReference type="GO" id="GO:0016301">
    <property type="term" value="F:kinase activity"/>
    <property type="evidence" value="ECO:0007669"/>
    <property type="project" value="UniProtKB-KW"/>
</dbReference>
<dbReference type="PROSITE" id="PS51103">
    <property type="entry name" value="PTS_EIIC_TYPE_1"/>
    <property type="match status" value="1"/>
</dbReference>
<keyword evidence="5" id="KW-0808">Transferase</keyword>
<evidence type="ECO:0000259" key="13">
    <source>
        <dbReference type="PROSITE" id="PS51098"/>
    </source>
</evidence>
<feature type="domain" description="PTS EIIC type-1" evidence="14">
    <location>
        <begin position="16"/>
        <end position="437"/>
    </location>
</feature>
<dbReference type="Pfam" id="PF02378">
    <property type="entry name" value="PTS_EIIC"/>
    <property type="match status" value="1"/>
</dbReference>
<feature type="transmembrane region" description="Helical" evidence="12">
    <location>
        <begin position="291"/>
        <end position="311"/>
    </location>
</feature>
<keyword evidence="9 12" id="KW-1133">Transmembrane helix</keyword>
<keyword evidence="6" id="KW-0598">Phosphotransferase system</keyword>
<dbReference type="GO" id="GO:0005886">
    <property type="term" value="C:plasma membrane"/>
    <property type="evidence" value="ECO:0007669"/>
    <property type="project" value="UniProtKB-SubCell"/>
</dbReference>
<name>A0A223HZQ2_THETR</name>
<dbReference type="InterPro" id="IPR013013">
    <property type="entry name" value="PTS_EIIC_1"/>
</dbReference>
<evidence type="ECO:0000256" key="8">
    <source>
        <dbReference type="ARBA" id="ARBA00022777"/>
    </source>
</evidence>
<sequence length="536" mass="58345">METAKLNKNSIPTKDNKYFTTFQQLAKVLMTPVMILPIVGILMGIGSAFTSPTLLKVSPFLQNSVIQAFFNILKAAGSTVFSNIPVIFAISIAIGYAKREKSIAGLCAFIAFAVMHGTISTILISLGKLNPAKLATGQTTVLGIPSVDMGVFGGIIIGFLVAYLHNKYYNVLLPPVLSIFSGTKFVPVVSVLGAVVTGFVMSFVWPVFQSGLGTLSTVIKSTGVVGSFIYGFTERALLPFGLHHFVYLPFFFTSLGGSMDVGGKLVQGAINIFQAQLASPTAMFDINVTRFLMNGKVIFAMFGLPGAALAMYHTAKPENKNKVKALLIAAIIPAFFTGITEPIEFTFLFIAPLLYGTHAVLAGFAYLLTYLFNVNIPGSTAFGGPFLSFIFNGIMQQGKGSNWIYGLIIGIVYFFVYYFVFRFMIERYNLQTPGREISIIDTLNDNIQSVQKKSVSNNIINEIITSLGGAENIIDVDACFTRLRIKVKDVDRVSDEKTWRELGANGFLKVENGVQVIFGTKADVYKSKIKDILGLE</sequence>
<dbReference type="SUPFAM" id="SSF55604">
    <property type="entry name" value="Glucose permease domain IIB"/>
    <property type="match status" value="1"/>
</dbReference>
<dbReference type="Gene3D" id="3.30.1360.60">
    <property type="entry name" value="Glucose permease domain IIB"/>
    <property type="match status" value="1"/>
</dbReference>
<dbReference type="PROSITE" id="PS01035">
    <property type="entry name" value="PTS_EIIB_TYPE_1_CYS"/>
    <property type="match status" value="1"/>
</dbReference>
<keyword evidence="10 12" id="KW-0472">Membrane</keyword>
<evidence type="ECO:0000256" key="10">
    <source>
        <dbReference type="ARBA" id="ARBA00023136"/>
    </source>
</evidence>
<dbReference type="InterPro" id="IPR001996">
    <property type="entry name" value="PTS_IIB_1"/>
</dbReference>
<feature type="transmembrane region" description="Helical" evidence="12">
    <location>
        <begin position="374"/>
        <end position="391"/>
    </location>
</feature>
<dbReference type="InterPro" id="IPR036878">
    <property type="entry name" value="Glu_permease_IIB"/>
</dbReference>
<dbReference type="EMBL" id="CP016893">
    <property type="protein sequence ID" value="AST57948.1"/>
    <property type="molecule type" value="Genomic_DNA"/>
</dbReference>
<feature type="transmembrane region" description="Helical" evidence="12">
    <location>
        <begin position="403"/>
        <end position="421"/>
    </location>
</feature>
<dbReference type="InterPro" id="IPR050429">
    <property type="entry name" value="PTS_Glucose_EIICBA"/>
</dbReference>
<evidence type="ECO:0000256" key="4">
    <source>
        <dbReference type="ARBA" id="ARBA00022597"/>
    </source>
</evidence>
<feature type="transmembrane region" description="Helical" evidence="12">
    <location>
        <begin position="33"/>
        <end position="55"/>
    </location>
</feature>
<dbReference type="GO" id="GO:0009401">
    <property type="term" value="P:phosphoenolpyruvate-dependent sugar phosphotransferase system"/>
    <property type="evidence" value="ECO:0007669"/>
    <property type="project" value="UniProtKB-KW"/>
</dbReference>
<comment type="subcellular location">
    <subcellularLocation>
        <location evidence="1">Cell membrane</location>
        <topology evidence="1">Multi-pass membrane protein</topology>
    </subcellularLocation>
</comment>
<dbReference type="GO" id="GO:0090563">
    <property type="term" value="F:protein-phosphocysteine-sugar phosphotransferase activity"/>
    <property type="evidence" value="ECO:0007669"/>
    <property type="project" value="TreeGrafter"/>
</dbReference>
<evidence type="ECO:0000256" key="2">
    <source>
        <dbReference type="ARBA" id="ARBA00022448"/>
    </source>
</evidence>
<accession>A0A223HZQ2</accession>
<dbReference type="InterPro" id="IPR018113">
    <property type="entry name" value="PTrfase_EIIB_Cys"/>
</dbReference>
<feature type="domain" description="PTS EIIB type-1" evidence="13">
    <location>
        <begin position="457"/>
        <end position="536"/>
    </location>
</feature>
<feature type="transmembrane region" description="Helical" evidence="12">
    <location>
        <begin position="185"/>
        <end position="205"/>
    </location>
</feature>
<evidence type="ECO:0000256" key="9">
    <source>
        <dbReference type="ARBA" id="ARBA00022989"/>
    </source>
</evidence>
<feature type="transmembrane region" description="Helical" evidence="12">
    <location>
        <begin position="103"/>
        <end position="124"/>
    </location>
</feature>
<reference evidence="15 16" key="1">
    <citation type="submission" date="2016-08" db="EMBL/GenBank/DDBJ databases">
        <title>A novel genetic cassette of butanologenic Thermoanaerobacterium thermosaccharolyticum that directly convert cellulose to butanol.</title>
        <authorList>
            <person name="Li T."/>
            <person name="He J."/>
        </authorList>
    </citation>
    <scope>NUCLEOTIDE SEQUENCE [LARGE SCALE GENOMIC DNA]</scope>
    <source>
        <strain evidence="15 16">TG57</strain>
    </source>
</reference>
<feature type="transmembrane region" description="Helical" evidence="12">
    <location>
        <begin position="144"/>
        <end position="164"/>
    </location>
</feature>
<dbReference type="InterPro" id="IPR003352">
    <property type="entry name" value="PTS_EIIC"/>
</dbReference>
<dbReference type="PANTHER" id="PTHR30009:SF20">
    <property type="entry name" value="PTS SYSTEM GLUCOSE-SPECIFIC EIICB COMPONENT-RELATED"/>
    <property type="match status" value="1"/>
</dbReference>
<proteinExistence type="predicted"/>
<keyword evidence="2" id="KW-0813">Transport</keyword>
<dbReference type="Proteomes" id="UP000214975">
    <property type="component" value="Chromosome"/>
</dbReference>
<keyword evidence="8" id="KW-0418">Kinase</keyword>
<dbReference type="RefSeq" id="WP_094397459.1">
    <property type="nucleotide sequence ID" value="NZ_CP016893.1"/>
</dbReference>
<feature type="transmembrane region" description="Helical" evidence="12">
    <location>
        <begin position="211"/>
        <end position="230"/>
    </location>
</feature>
<dbReference type="Pfam" id="PF00367">
    <property type="entry name" value="PTS_EIIB"/>
    <property type="match status" value="1"/>
</dbReference>
<evidence type="ECO:0000259" key="14">
    <source>
        <dbReference type="PROSITE" id="PS51103"/>
    </source>
</evidence>
<evidence type="ECO:0000256" key="5">
    <source>
        <dbReference type="ARBA" id="ARBA00022679"/>
    </source>
</evidence>
<feature type="active site" description="Phosphocysteine intermediate; for EIIB activity" evidence="11">
    <location>
        <position position="479"/>
    </location>
</feature>
<dbReference type="AlphaFoldDB" id="A0A223HZQ2"/>
<dbReference type="GO" id="GO:0008982">
    <property type="term" value="F:protein-N(PI)-phosphohistidine-sugar phosphotransferase activity"/>
    <property type="evidence" value="ECO:0007669"/>
    <property type="project" value="InterPro"/>
</dbReference>
<dbReference type="NCBIfam" id="TIGR00826">
    <property type="entry name" value="EIIB_glc"/>
    <property type="match status" value="1"/>
</dbReference>
<protein>
    <submittedName>
        <fullName evidence="15">PTS system, glucose transporter subunit IIB</fullName>
    </submittedName>
</protein>
<dbReference type="CDD" id="cd00212">
    <property type="entry name" value="PTS_IIB_glc"/>
    <property type="match status" value="1"/>
</dbReference>
<feature type="transmembrane region" description="Helical" evidence="12">
    <location>
        <begin position="237"/>
        <end position="255"/>
    </location>
</feature>
<evidence type="ECO:0000313" key="16">
    <source>
        <dbReference type="Proteomes" id="UP000214975"/>
    </source>
</evidence>
<evidence type="ECO:0000256" key="1">
    <source>
        <dbReference type="ARBA" id="ARBA00004651"/>
    </source>
</evidence>
<evidence type="ECO:0000256" key="3">
    <source>
        <dbReference type="ARBA" id="ARBA00022475"/>
    </source>
</evidence>
<organism evidence="15 16">
    <name type="scientific">Thermoanaerobacterium thermosaccharolyticum</name>
    <name type="common">Clostridium thermosaccharolyticum</name>
    <dbReference type="NCBI Taxonomy" id="1517"/>
    <lineage>
        <taxon>Bacteria</taxon>
        <taxon>Bacillati</taxon>
        <taxon>Bacillota</taxon>
        <taxon>Clostridia</taxon>
        <taxon>Thermoanaerobacterales</taxon>
        <taxon>Thermoanaerobacteraceae</taxon>
        <taxon>Thermoanaerobacterium</taxon>
    </lineage>
</organism>
<dbReference type="PROSITE" id="PS51098">
    <property type="entry name" value="PTS_EIIB_TYPE_1"/>
    <property type="match status" value="1"/>
</dbReference>
<keyword evidence="7 12" id="KW-0812">Transmembrane</keyword>
<keyword evidence="3" id="KW-1003">Cell membrane</keyword>
<feature type="transmembrane region" description="Helical" evidence="12">
    <location>
        <begin position="323"/>
        <end position="339"/>
    </location>
</feature>
<evidence type="ECO:0000256" key="6">
    <source>
        <dbReference type="ARBA" id="ARBA00022683"/>
    </source>
</evidence>
<keyword evidence="4 15" id="KW-0762">Sugar transport</keyword>
<evidence type="ECO:0000313" key="15">
    <source>
        <dbReference type="EMBL" id="AST57948.1"/>
    </source>
</evidence>
<evidence type="ECO:0000256" key="7">
    <source>
        <dbReference type="ARBA" id="ARBA00022692"/>
    </source>
</evidence>
<feature type="transmembrane region" description="Helical" evidence="12">
    <location>
        <begin position="75"/>
        <end position="96"/>
    </location>
</feature>
<gene>
    <name evidence="15" type="primary">gptB</name>
    <name evidence="15" type="ORF">Thert_01995</name>
</gene>
<evidence type="ECO:0000256" key="11">
    <source>
        <dbReference type="PROSITE-ProRule" id="PRU00421"/>
    </source>
</evidence>
<dbReference type="PANTHER" id="PTHR30009">
    <property type="entry name" value="CYTOCHROME C-TYPE SYNTHESIS PROTEIN AND PTS TRANSMEMBRANE COMPONENT"/>
    <property type="match status" value="1"/>
</dbReference>